<reference evidence="1 2" key="1">
    <citation type="journal article" date="2019" name="ACS Chem. Biol.">
        <title>Identification and Mobilization of a Cryptic Antibiotic Biosynthesis Gene Locus from a Human-Pathogenic Nocardia Isolate.</title>
        <authorList>
            <person name="Herisse M."/>
            <person name="Ishida K."/>
            <person name="Porter J.L."/>
            <person name="Howden B."/>
            <person name="Hertweck C."/>
            <person name="Stinear T.P."/>
            <person name="Pidot S.J."/>
        </authorList>
    </citation>
    <scope>NUCLEOTIDE SEQUENCE [LARGE SCALE GENOMIC DNA]</scope>
    <source>
        <strain evidence="1 2">AUSMDU00024985</strain>
    </source>
</reference>
<dbReference type="AlphaFoldDB" id="A0A6G9XWL0"/>
<accession>A0A6G9XWL0</accession>
<proteinExistence type="predicted"/>
<gene>
    <name evidence="1" type="ORF">F5X71_25955</name>
</gene>
<evidence type="ECO:0000313" key="2">
    <source>
        <dbReference type="Proteomes" id="UP000501705"/>
    </source>
</evidence>
<dbReference type="RefSeq" id="WP_167464382.1">
    <property type="nucleotide sequence ID" value="NZ_CP046171.1"/>
</dbReference>
<dbReference type="Proteomes" id="UP000501705">
    <property type="component" value="Chromosome"/>
</dbReference>
<sequence>MARELKVDVDLLEQVSKVWLNEVAPELAQTAGEIDPLKYTVVQFGPLFFGMWESYTAAAEFIQQRLNEAKPVAEQIGNALHTAATSFGLQQEQQVRETEKLNNMLGDPAS</sequence>
<protein>
    <recommendedName>
        <fullName evidence="3">ESX-1 secretion-associated protein</fullName>
    </recommendedName>
</protein>
<organism evidence="1 2">
    <name type="scientific">Nocardia brasiliensis</name>
    <dbReference type="NCBI Taxonomy" id="37326"/>
    <lineage>
        <taxon>Bacteria</taxon>
        <taxon>Bacillati</taxon>
        <taxon>Actinomycetota</taxon>
        <taxon>Actinomycetes</taxon>
        <taxon>Mycobacteriales</taxon>
        <taxon>Nocardiaceae</taxon>
        <taxon>Nocardia</taxon>
    </lineage>
</organism>
<evidence type="ECO:0008006" key="3">
    <source>
        <dbReference type="Google" id="ProtNLM"/>
    </source>
</evidence>
<evidence type="ECO:0000313" key="1">
    <source>
        <dbReference type="EMBL" id="QIS05298.1"/>
    </source>
</evidence>
<name>A0A6G9XWL0_NOCBR</name>
<dbReference type="EMBL" id="CP046171">
    <property type="protein sequence ID" value="QIS05298.1"/>
    <property type="molecule type" value="Genomic_DNA"/>
</dbReference>